<evidence type="ECO:0000313" key="2">
    <source>
        <dbReference type="Proteomes" id="UP001055811"/>
    </source>
</evidence>
<comment type="caution">
    <text evidence="1">The sequence shown here is derived from an EMBL/GenBank/DDBJ whole genome shotgun (WGS) entry which is preliminary data.</text>
</comment>
<reference evidence="2" key="1">
    <citation type="journal article" date="2022" name="Mol. Ecol. Resour.">
        <title>The genomes of chicory, endive, great burdock and yacon provide insights into Asteraceae palaeo-polyploidization history and plant inulin production.</title>
        <authorList>
            <person name="Fan W."/>
            <person name="Wang S."/>
            <person name="Wang H."/>
            <person name="Wang A."/>
            <person name="Jiang F."/>
            <person name="Liu H."/>
            <person name="Zhao H."/>
            <person name="Xu D."/>
            <person name="Zhang Y."/>
        </authorList>
    </citation>
    <scope>NUCLEOTIDE SEQUENCE [LARGE SCALE GENOMIC DNA]</scope>
    <source>
        <strain evidence="2">cv. Punajuju</strain>
    </source>
</reference>
<reference evidence="1 2" key="2">
    <citation type="journal article" date="2022" name="Mol. Ecol. Resour.">
        <title>The genomes of chicory, endive, great burdock and yacon provide insights into Asteraceae paleo-polyploidization history and plant inulin production.</title>
        <authorList>
            <person name="Fan W."/>
            <person name="Wang S."/>
            <person name="Wang H."/>
            <person name="Wang A."/>
            <person name="Jiang F."/>
            <person name="Liu H."/>
            <person name="Zhao H."/>
            <person name="Xu D."/>
            <person name="Zhang Y."/>
        </authorList>
    </citation>
    <scope>NUCLEOTIDE SEQUENCE [LARGE SCALE GENOMIC DNA]</scope>
    <source>
        <strain evidence="2">cv. Punajuju</strain>
        <tissue evidence="1">Leaves</tissue>
    </source>
</reference>
<dbReference type="EMBL" id="CM042009">
    <property type="protein sequence ID" value="KAI3788304.1"/>
    <property type="molecule type" value="Genomic_DNA"/>
</dbReference>
<proteinExistence type="predicted"/>
<evidence type="ECO:0000313" key="1">
    <source>
        <dbReference type="EMBL" id="KAI3788304.1"/>
    </source>
</evidence>
<gene>
    <name evidence="1" type="ORF">L2E82_01065</name>
</gene>
<protein>
    <submittedName>
        <fullName evidence="1">Uncharacterized protein</fullName>
    </submittedName>
</protein>
<dbReference type="Proteomes" id="UP001055811">
    <property type="component" value="Linkage Group LG01"/>
</dbReference>
<name>A0ACB9GXI0_CICIN</name>
<organism evidence="1 2">
    <name type="scientific">Cichorium intybus</name>
    <name type="common">Chicory</name>
    <dbReference type="NCBI Taxonomy" id="13427"/>
    <lineage>
        <taxon>Eukaryota</taxon>
        <taxon>Viridiplantae</taxon>
        <taxon>Streptophyta</taxon>
        <taxon>Embryophyta</taxon>
        <taxon>Tracheophyta</taxon>
        <taxon>Spermatophyta</taxon>
        <taxon>Magnoliopsida</taxon>
        <taxon>eudicotyledons</taxon>
        <taxon>Gunneridae</taxon>
        <taxon>Pentapetalae</taxon>
        <taxon>asterids</taxon>
        <taxon>campanulids</taxon>
        <taxon>Asterales</taxon>
        <taxon>Asteraceae</taxon>
        <taxon>Cichorioideae</taxon>
        <taxon>Cichorieae</taxon>
        <taxon>Cichoriinae</taxon>
        <taxon>Cichorium</taxon>
    </lineage>
</organism>
<accession>A0ACB9GXI0</accession>
<sequence length="416" mass="48096">MQAALTKTSERNDSLRQELLSTYKVELGSLYKKIGQANIVQELRKFYEEKSTDHLSDKEFTRMMLLDGCFILYYIQFIYGEKAGNCRDLIRSHQIVIVQQDLFLLENQIPYKVLNEMMELIKLDRRDKFGSFFADNILAPGRQKKGWCGFGTCSTQNDQNSRRQLEGSIRFVADSLIHGLHFSLTSDSDEKRSANTSKQHKFRLTNYFNTLMERKGRNRNVIPEKEEISNRCTFRNVNELVDVGIRFKPSSVLSFAHIKFARRWWRFSADVKLPPITVDDSTKTILLNLIAYEMCSNDARSWVTSYICLLDSLIDHPEDVKALRKAGVLENSLGSDEEVTKLFNEIGTDLLPNNLAYSEAKNKIQRHYESLKNTWLSQLKHEYVKSPWSFLALLGAVMALFLTAVQTYFTVWSPKG</sequence>
<keyword evidence="2" id="KW-1185">Reference proteome</keyword>